<accession>A0A9D1ED62</accession>
<evidence type="ECO:0000256" key="1">
    <source>
        <dbReference type="SAM" id="MobiDB-lite"/>
    </source>
</evidence>
<organism evidence="2 3">
    <name type="scientific">Candidatus Fimimorpha faecalis</name>
    <dbReference type="NCBI Taxonomy" id="2840824"/>
    <lineage>
        <taxon>Bacteria</taxon>
        <taxon>Bacillati</taxon>
        <taxon>Bacillota</taxon>
        <taxon>Clostridia</taxon>
        <taxon>Eubacteriales</taxon>
        <taxon>Candidatus Fimimorpha</taxon>
    </lineage>
</organism>
<evidence type="ECO:0000313" key="3">
    <source>
        <dbReference type="Proteomes" id="UP000824201"/>
    </source>
</evidence>
<dbReference type="EMBL" id="DVHN01000042">
    <property type="protein sequence ID" value="HIR88025.1"/>
    <property type="molecule type" value="Genomic_DNA"/>
</dbReference>
<protein>
    <submittedName>
        <fullName evidence="2">Uncharacterized protein</fullName>
    </submittedName>
</protein>
<reference evidence="2" key="1">
    <citation type="submission" date="2020-10" db="EMBL/GenBank/DDBJ databases">
        <authorList>
            <person name="Gilroy R."/>
        </authorList>
    </citation>
    <scope>NUCLEOTIDE SEQUENCE</scope>
    <source>
        <strain evidence="2">ChiW13-3771</strain>
    </source>
</reference>
<dbReference type="Proteomes" id="UP000824201">
    <property type="component" value="Unassembled WGS sequence"/>
</dbReference>
<gene>
    <name evidence="2" type="ORF">IAC96_03655</name>
</gene>
<evidence type="ECO:0000313" key="2">
    <source>
        <dbReference type="EMBL" id="HIR88025.1"/>
    </source>
</evidence>
<sequence>MAGKAKFDQEAAFRSIIGETAGGTEKTEQKPQEKPQAAGKGRPKAEREIKKRVSLALYPSSYGDLQKIAYVDRKSVSDIVSELIAEYVAAHADKLKEYDKITKE</sequence>
<comment type="caution">
    <text evidence="2">The sequence shown here is derived from an EMBL/GenBank/DDBJ whole genome shotgun (WGS) entry which is preliminary data.</text>
</comment>
<name>A0A9D1ED62_9FIRM</name>
<proteinExistence type="predicted"/>
<dbReference type="AlphaFoldDB" id="A0A9D1ED62"/>
<feature type="region of interest" description="Disordered" evidence="1">
    <location>
        <begin position="18"/>
        <end position="47"/>
    </location>
</feature>
<reference evidence="2" key="2">
    <citation type="journal article" date="2021" name="PeerJ">
        <title>Extensive microbial diversity within the chicken gut microbiome revealed by metagenomics and culture.</title>
        <authorList>
            <person name="Gilroy R."/>
            <person name="Ravi A."/>
            <person name="Getino M."/>
            <person name="Pursley I."/>
            <person name="Horton D.L."/>
            <person name="Alikhan N.F."/>
            <person name="Baker D."/>
            <person name="Gharbi K."/>
            <person name="Hall N."/>
            <person name="Watson M."/>
            <person name="Adriaenssens E.M."/>
            <person name="Foster-Nyarko E."/>
            <person name="Jarju S."/>
            <person name="Secka A."/>
            <person name="Antonio M."/>
            <person name="Oren A."/>
            <person name="Chaudhuri R.R."/>
            <person name="La Ragione R."/>
            <person name="Hildebrand F."/>
            <person name="Pallen M.J."/>
        </authorList>
    </citation>
    <scope>NUCLEOTIDE SEQUENCE</scope>
    <source>
        <strain evidence="2">ChiW13-3771</strain>
    </source>
</reference>